<dbReference type="AlphaFoldDB" id="A0A8H4LRJ1"/>
<organism evidence="8 9">
    <name type="scientific">Ophiocordyceps sinensis</name>
    <dbReference type="NCBI Taxonomy" id="72228"/>
    <lineage>
        <taxon>Eukaryota</taxon>
        <taxon>Fungi</taxon>
        <taxon>Dikarya</taxon>
        <taxon>Ascomycota</taxon>
        <taxon>Pezizomycotina</taxon>
        <taxon>Sordariomycetes</taxon>
        <taxon>Hypocreomycetidae</taxon>
        <taxon>Hypocreales</taxon>
        <taxon>Ophiocordycipitaceae</taxon>
        <taxon>Ophiocordyceps</taxon>
    </lineage>
</organism>
<dbReference type="InterPro" id="IPR013244">
    <property type="entry name" value="Sec39_domain"/>
</dbReference>
<accession>A0A8H4LRJ1</accession>
<dbReference type="OrthoDB" id="3434013at2759"/>
<keyword evidence="9" id="KW-1185">Reference proteome</keyword>
<feature type="compositionally biased region" description="Basic and acidic residues" evidence="5">
    <location>
        <begin position="867"/>
        <end position="878"/>
    </location>
</feature>
<dbReference type="PANTHER" id="PTHR40787">
    <property type="entry name" value="SECRETED PROTEIN"/>
    <property type="match status" value="1"/>
</dbReference>
<proteinExistence type="predicted"/>
<feature type="domain" description="Sec39" evidence="7">
    <location>
        <begin position="11"/>
        <end position="784"/>
    </location>
</feature>
<gene>
    <name evidence="8" type="ORF">G6O67_008332</name>
</gene>
<keyword evidence="6" id="KW-0732">Signal</keyword>
<feature type="region of interest" description="Disordered" evidence="5">
    <location>
        <begin position="848"/>
        <end position="879"/>
    </location>
</feature>
<dbReference type="Pfam" id="PF08314">
    <property type="entry name" value="Sec39"/>
    <property type="match status" value="1"/>
</dbReference>
<evidence type="ECO:0000313" key="8">
    <source>
        <dbReference type="EMBL" id="KAF4504393.1"/>
    </source>
</evidence>
<keyword evidence="3" id="KW-0256">Endoplasmic reticulum</keyword>
<feature type="chain" id="PRO_5034038589" description="Sec39 domain-containing protein" evidence="6">
    <location>
        <begin position="21"/>
        <end position="905"/>
    </location>
</feature>
<dbReference type="EMBL" id="JAAVMX010000010">
    <property type="protein sequence ID" value="KAF4504393.1"/>
    <property type="molecule type" value="Genomic_DNA"/>
</dbReference>
<dbReference type="GO" id="GO:0005783">
    <property type="term" value="C:endoplasmic reticulum"/>
    <property type="evidence" value="ECO:0007669"/>
    <property type="project" value="UniProtKB-SubCell"/>
</dbReference>
<evidence type="ECO:0000256" key="1">
    <source>
        <dbReference type="ARBA" id="ARBA00004240"/>
    </source>
</evidence>
<dbReference type="Proteomes" id="UP000557566">
    <property type="component" value="Unassembled WGS sequence"/>
</dbReference>
<evidence type="ECO:0000256" key="3">
    <source>
        <dbReference type="ARBA" id="ARBA00022824"/>
    </source>
</evidence>
<sequence length="905" mass="99469">MGSTLTPAKVLLLAVHLAAHADVAGLDQLVGQYPAVLHKHVLLRIILTHLPETVNPDVYVGFLQAIAAGDFIPRPEPEVDTSPVSALSDQQASKRANKLHLAQLACPDAPSLDEDDAIGLFLFHRVHRMDTETGMLAHLPDLLVPFINHSPALRTWIVSTVLPFVRRNVEYYAETSPGYSLAHFQKLHGPDAVLHLLARSGSTQSHLGRDLRGLVGPWLYENTRWIEADSEFEPTADPQAPSPISCPGWEQVLEWLASQAVTSWELTTDAVEQWDGPADVYFGHGVSLKLQDPRQRYLEQTYAKAVLASTYMMQQATADSLGASYRMCAKMRSLLGLGQDDLSLQDALGALPDMPTAEITSLGGAQAANHMRNGLLQSRNPLTSPSDAATGLLMTLALSAFIFTRLGVPYTVKRAGELVFLGDEREQRSEVGKLFHAMSTNAQAVDEDFWIRTRRELLWLRDWGRASTNLGAVRGALATVPREHIESEFLKSLLAKSHYALARRLFEDGVERPLATHVVQEVVFNSALNAFDNASNPNRTRGGLRQCDDIIHAFPMTVTHALSRAKRIQALLKATHALSDYRLVLKQGEPFSPVVLRVHSDPISIIDKVLQQNPKAYTRLQEFVEMGLNMVRAGLPSRDRSHQNRDSSTSGGDTQLLVTERRIVAMCAEAALREDDFETAYSYVVSRLGTAGPDEAESQWDRSWQAALRAGKYLRTDRSQQPTHLGTASGNPEIRHLEQRMECLATALRGSPTCQLQDILKSFRRCEEQLDSAIKEEAANEAAWDARADLADLPGTFDAPPVQGQVYPPRNMTASAAARQAEEAPMSLFDLSRATARIAQRNITGLSSFQGIATGGPSTSPEPPESENSRVSKRDQLREAATGTLVSSVGWLIGVNMNQSRTEAS</sequence>
<evidence type="ECO:0000256" key="5">
    <source>
        <dbReference type="SAM" id="MobiDB-lite"/>
    </source>
</evidence>
<evidence type="ECO:0000313" key="9">
    <source>
        <dbReference type="Proteomes" id="UP000557566"/>
    </source>
</evidence>
<evidence type="ECO:0000256" key="4">
    <source>
        <dbReference type="ARBA" id="ARBA00022927"/>
    </source>
</evidence>
<keyword evidence="4" id="KW-0653">Protein transport</keyword>
<dbReference type="GO" id="GO:0006890">
    <property type="term" value="P:retrograde vesicle-mediated transport, Golgi to endoplasmic reticulum"/>
    <property type="evidence" value="ECO:0007669"/>
    <property type="project" value="InterPro"/>
</dbReference>
<name>A0A8H4LRJ1_9HYPO</name>
<dbReference type="GO" id="GO:0015031">
    <property type="term" value="P:protein transport"/>
    <property type="evidence" value="ECO:0007669"/>
    <property type="project" value="UniProtKB-KW"/>
</dbReference>
<evidence type="ECO:0000256" key="6">
    <source>
        <dbReference type="SAM" id="SignalP"/>
    </source>
</evidence>
<comment type="subcellular location">
    <subcellularLocation>
        <location evidence="1">Endoplasmic reticulum</location>
    </subcellularLocation>
</comment>
<dbReference type="PANTHER" id="PTHR40787:SF3">
    <property type="entry name" value="PROTEIN TRANSPORT PROTEIN SEC39"/>
    <property type="match status" value="1"/>
</dbReference>
<keyword evidence="2" id="KW-0813">Transport</keyword>
<feature type="signal peptide" evidence="6">
    <location>
        <begin position="1"/>
        <end position="20"/>
    </location>
</feature>
<evidence type="ECO:0000256" key="2">
    <source>
        <dbReference type="ARBA" id="ARBA00022448"/>
    </source>
</evidence>
<evidence type="ECO:0000259" key="7">
    <source>
        <dbReference type="Pfam" id="PF08314"/>
    </source>
</evidence>
<comment type="caution">
    <text evidence="8">The sequence shown here is derived from an EMBL/GenBank/DDBJ whole genome shotgun (WGS) entry which is preliminary data.</text>
</comment>
<protein>
    <recommendedName>
        <fullName evidence="7">Sec39 domain-containing protein</fullName>
    </recommendedName>
</protein>
<reference evidence="8 9" key="1">
    <citation type="journal article" date="2020" name="Genome Biol. Evol.">
        <title>A new high-quality draft genome assembly of the Chinese cordyceps Ophiocordyceps sinensis.</title>
        <authorList>
            <person name="Shu R."/>
            <person name="Zhang J."/>
            <person name="Meng Q."/>
            <person name="Zhang H."/>
            <person name="Zhou G."/>
            <person name="Li M."/>
            <person name="Wu P."/>
            <person name="Zhao Y."/>
            <person name="Chen C."/>
            <person name="Qin Q."/>
        </authorList>
    </citation>
    <scope>NUCLEOTIDE SEQUENCE [LARGE SCALE GENOMIC DNA]</scope>
    <source>
        <strain evidence="8 9">IOZ07</strain>
    </source>
</reference>